<sequence length="186" mass="20186">MVRSCHYRARERPILSLSFPSLRARALPLSFTSDPDLLGPTSELEKTQFNSIFSELRSRSFSASSASRRSAADGVALRLLLHERGGAPTASLRPHTPTTGLVLFVVDPNPSRSELEAEGGAFRAIQGSWASDAIVSGNAFNMQHAQSSGMECEPTLQIGYHQFVPPEATIPRTTGGENNFMLGWVL</sequence>
<dbReference type="AlphaFoldDB" id="A0A6V7NED1"/>
<evidence type="ECO:0000313" key="1">
    <source>
        <dbReference type="EMBL" id="CAD1816960.1"/>
    </source>
</evidence>
<proteinExistence type="predicted"/>
<accession>A0A6V7NED1</accession>
<dbReference type="EMBL" id="LR862129">
    <property type="protein sequence ID" value="CAD1816960.1"/>
    <property type="molecule type" value="Genomic_DNA"/>
</dbReference>
<name>A0A6V7NED1_ANACO</name>
<organism evidence="1">
    <name type="scientific">Ananas comosus var. bracteatus</name>
    <name type="common">red pineapple</name>
    <dbReference type="NCBI Taxonomy" id="296719"/>
    <lineage>
        <taxon>Eukaryota</taxon>
        <taxon>Viridiplantae</taxon>
        <taxon>Streptophyta</taxon>
        <taxon>Embryophyta</taxon>
        <taxon>Tracheophyta</taxon>
        <taxon>Spermatophyta</taxon>
        <taxon>Magnoliopsida</taxon>
        <taxon>Liliopsida</taxon>
        <taxon>Poales</taxon>
        <taxon>Bromeliaceae</taxon>
        <taxon>Bromelioideae</taxon>
        <taxon>Ananas</taxon>
    </lineage>
</organism>
<gene>
    <name evidence="1" type="ORF">CB5_LOCUS171</name>
</gene>
<protein>
    <submittedName>
        <fullName evidence="1">Uncharacterized protein</fullName>
    </submittedName>
</protein>
<reference evidence="1" key="1">
    <citation type="submission" date="2020-07" db="EMBL/GenBank/DDBJ databases">
        <authorList>
            <person name="Lin J."/>
        </authorList>
    </citation>
    <scope>NUCLEOTIDE SEQUENCE</scope>
</reference>